<name>A0ABR1T2G8_9PEZI</name>
<proteinExistence type="predicted"/>
<gene>
    <name evidence="2" type="ORF">PG994_013776</name>
</gene>
<dbReference type="Proteomes" id="UP001480595">
    <property type="component" value="Unassembled WGS sequence"/>
</dbReference>
<evidence type="ECO:0000313" key="2">
    <source>
        <dbReference type="EMBL" id="KAK8040769.1"/>
    </source>
</evidence>
<accession>A0ABR1T2G8</accession>
<dbReference type="EMBL" id="JAQQWL010000015">
    <property type="protein sequence ID" value="KAK8040769.1"/>
    <property type="molecule type" value="Genomic_DNA"/>
</dbReference>
<dbReference type="PANTHER" id="PTHR35910">
    <property type="entry name" value="2EXR DOMAIN-CONTAINING PROTEIN"/>
    <property type="match status" value="1"/>
</dbReference>
<dbReference type="InterPro" id="IPR045518">
    <property type="entry name" value="2EXR"/>
</dbReference>
<evidence type="ECO:0000259" key="1">
    <source>
        <dbReference type="Pfam" id="PF20150"/>
    </source>
</evidence>
<reference evidence="2 3" key="1">
    <citation type="submission" date="2023-01" db="EMBL/GenBank/DDBJ databases">
        <title>Analysis of 21 Apiospora genomes using comparative genomics revels a genus with tremendous synthesis potential of carbohydrate active enzymes and secondary metabolites.</title>
        <authorList>
            <person name="Sorensen T."/>
        </authorList>
    </citation>
    <scope>NUCLEOTIDE SEQUENCE [LARGE SCALE GENOMIC DNA]</scope>
    <source>
        <strain evidence="2 3">CBS 135458</strain>
    </source>
</reference>
<feature type="domain" description="2EXR" evidence="1">
    <location>
        <begin position="36"/>
        <end position="117"/>
    </location>
</feature>
<sequence>MLPIPPKCYQTEGARSSQPLQSNLFREEAAPETFQFHPFPRLPPELRQEIWRLSIEPSELVIYGTKHRNTANPPRAPALFHACGESRAYLEKHGYVKALHVYQNAATHQWVNFDVDAVGRVPDVDLTRIQRLVLEGRNSGNFEAWCCHTLRWHMPALRDVTVLSMDRDRVRGAPWWKPWARVLESLYYDEEEGPVSFHLRVLRPDDESSMGTLAELNPDNYHKQWRILRHRAFHPSGFWIV</sequence>
<organism evidence="2 3">
    <name type="scientific">Apiospora phragmitis</name>
    <dbReference type="NCBI Taxonomy" id="2905665"/>
    <lineage>
        <taxon>Eukaryota</taxon>
        <taxon>Fungi</taxon>
        <taxon>Dikarya</taxon>
        <taxon>Ascomycota</taxon>
        <taxon>Pezizomycotina</taxon>
        <taxon>Sordariomycetes</taxon>
        <taxon>Xylariomycetidae</taxon>
        <taxon>Amphisphaeriales</taxon>
        <taxon>Apiosporaceae</taxon>
        <taxon>Apiospora</taxon>
    </lineage>
</organism>
<evidence type="ECO:0000313" key="3">
    <source>
        <dbReference type="Proteomes" id="UP001480595"/>
    </source>
</evidence>
<protein>
    <recommendedName>
        <fullName evidence="1">2EXR domain-containing protein</fullName>
    </recommendedName>
</protein>
<keyword evidence="3" id="KW-1185">Reference proteome</keyword>
<dbReference type="RefSeq" id="XP_066708314.1">
    <property type="nucleotide sequence ID" value="XM_066865185.1"/>
</dbReference>
<comment type="caution">
    <text evidence="2">The sequence shown here is derived from an EMBL/GenBank/DDBJ whole genome shotgun (WGS) entry which is preliminary data.</text>
</comment>
<dbReference type="PANTHER" id="PTHR35910:SF1">
    <property type="entry name" value="2EXR DOMAIN-CONTAINING PROTEIN"/>
    <property type="match status" value="1"/>
</dbReference>
<dbReference type="GeneID" id="92098248"/>
<dbReference type="Pfam" id="PF20150">
    <property type="entry name" value="2EXR"/>
    <property type="match status" value="1"/>
</dbReference>